<dbReference type="HAMAP" id="MF_00156">
    <property type="entry name" value="PanB"/>
    <property type="match status" value="1"/>
</dbReference>
<comment type="pathway">
    <text evidence="5">Cofactor biosynthesis; (R)-pantothenate biosynthesis; (R)-pantoate from 3-methyl-2-oxobutanoate: step 1/2.</text>
</comment>
<keyword evidence="5" id="KW-0963">Cytoplasm</keyword>
<evidence type="ECO:0000256" key="2">
    <source>
        <dbReference type="ARBA" id="ARBA00011424"/>
    </source>
</evidence>
<reference evidence="6 7" key="1">
    <citation type="submission" date="2018-04" db="EMBL/GenBank/DDBJ databases">
        <title>Active sludge and wastewater microbial communities from Klosterneuburg, Austria.</title>
        <authorList>
            <person name="Wagner M."/>
        </authorList>
    </citation>
    <scope>NUCLEOTIDE SEQUENCE [LARGE SCALE GENOMIC DNA]</scope>
    <source>
        <strain evidence="6 7">Nm 57</strain>
    </source>
</reference>
<keyword evidence="4 5" id="KW-0808">Transferase</keyword>
<comment type="similarity">
    <text evidence="1 5">Belongs to the PanB family.</text>
</comment>
<dbReference type="InterPro" id="IPR003700">
    <property type="entry name" value="Pantoate_hydroxy_MeTrfase"/>
</dbReference>
<dbReference type="Gene3D" id="3.20.20.60">
    <property type="entry name" value="Phosphoenolpyruvate-binding domains"/>
    <property type="match status" value="1"/>
</dbReference>
<comment type="function">
    <text evidence="5">Catalyzes the reversible reaction in which hydroxymethyl group from 5,10-methylenetetrahydrofolate is transferred onto alpha-ketoisovalerate to form ketopantoate.</text>
</comment>
<name>A0ABX5MAU3_9PROT</name>
<feature type="binding site" evidence="5">
    <location>
        <position position="118"/>
    </location>
    <ligand>
        <name>3-methyl-2-oxobutanoate</name>
        <dbReference type="ChEBI" id="CHEBI:11851"/>
    </ligand>
</feature>
<dbReference type="PANTHER" id="PTHR20881:SF0">
    <property type="entry name" value="3-METHYL-2-OXOBUTANOATE HYDROXYMETHYLTRANSFERASE"/>
    <property type="match status" value="1"/>
</dbReference>
<dbReference type="RefSeq" id="WP_011635286.1">
    <property type="nucleotide sequence ID" value="NZ_FMTW01000020.1"/>
</dbReference>
<feature type="binding site" evidence="5">
    <location>
        <position position="89"/>
    </location>
    <ligand>
        <name>3-methyl-2-oxobutanoate</name>
        <dbReference type="ChEBI" id="CHEBI:11851"/>
    </ligand>
</feature>
<dbReference type="Pfam" id="PF02548">
    <property type="entry name" value="Pantoate_transf"/>
    <property type="match status" value="1"/>
</dbReference>
<dbReference type="NCBIfam" id="NF001452">
    <property type="entry name" value="PRK00311.1"/>
    <property type="match status" value="1"/>
</dbReference>
<protein>
    <recommendedName>
        <fullName evidence="5">3-methyl-2-oxobutanoate hydroxymethyltransferase</fullName>
        <ecNumber evidence="5">2.1.2.11</ecNumber>
    </recommendedName>
    <alternativeName>
        <fullName evidence="5">Ketopantoate hydroxymethyltransferase</fullName>
        <shortName evidence="5">KPHMT</shortName>
    </alternativeName>
</protein>
<dbReference type="EMBL" id="QICQ01000024">
    <property type="protein sequence ID" value="PXV79371.1"/>
    <property type="molecule type" value="Genomic_DNA"/>
</dbReference>
<dbReference type="PIRSF" id="PIRSF000388">
    <property type="entry name" value="Pantoate_hydroxy_MeTrfase"/>
    <property type="match status" value="1"/>
</dbReference>
<keyword evidence="5" id="KW-0479">Metal-binding</keyword>
<evidence type="ECO:0000256" key="1">
    <source>
        <dbReference type="ARBA" id="ARBA00008676"/>
    </source>
</evidence>
<dbReference type="CDD" id="cd06557">
    <property type="entry name" value="KPHMT-like"/>
    <property type="match status" value="1"/>
</dbReference>
<comment type="catalytic activity">
    <reaction evidence="5">
        <text>(6R)-5,10-methylene-5,6,7,8-tetrahydrofolate + 3-methyl-2-oxobutanoate + H2O = 2-dehydropantoate + (6S)-5,6,7,8-tetrahydrofolate</text>
        <dbReference type="Rhea" id="RHEA:11824"/>
        <dbReference type="ChEBI" id="CHEBI:11561"/>
        <dbReference type="ChEBI" id="CHEBI:11851"/>
        <dbReference type="ChEBI" id="CHEBI:15377"/>
        <dbReference type="ChEBI" id="CHEBI:15636"/>
        <dbReference type="ChEBI" id="CHEBI:57453"/>
        <dbReference type="EC" id="2.1.2.11"/>
    </reaction>
</comment>
<gene>
    <name evidence="5" type="primary">panB</name>
    <name evidence="6" type="ORF">C8R14_12422</name>
</gene>
<sequence length="269" mass="28802">MDRPVTKRITVLTLQNIYREKGKIAALTCYDATFAAVLENAGVDILLVGDSLGNVIQGQASTLPVTLDEMIYHVCCVERGTHSVFILADMPFGTFQVSPQEAFRNAVRLMAAGAQMVKVEGGRHMAETIEFLTCRGIPVCAHIGLIPQSVHQLGGYKIQGKTPDGARQLLEDALLLQKAGAAMLVMELIPAALGEEITRSLSIPTIGIGAGAVCSGQVLVLHDMLGISSGTLPRFVKNFMAGADSIQVAVRNYVKAVKTGEFPAHEHMF</sequence>
<dbReference type="InterPro" id="IPR040442">
    <property type="entry name" value="Pyrv_kinase-like_dom_sf"/>
</dbReference>
<keyword evidence="3 5" id="KW-0566">Pantothenate biosynthesis</keyword>
<feature type="binding site" evidence="5">
    <location>
        <begin position="50"/>
        <end position="51"/>
    </location>
    <ligand>
        <name>3-methyl-2-oxobutanoate</name>
        <dbReference type="ChEBI" id="CHEBI:11851"/>
    </ligand>
</feature>
<dbReference type="SUPFAM" id="SSF51621">
    <property type="entry name" value="Phosphoenolpyruvate/pyruvate domain"/>
    <property type="match status" value="1"/>
</dbReference>
<dbReference type="InterPro" id="IPR015813">
    <property type="entry name" value="Pyrv/PenolPyrv_kinase-like_dom"/>
</dbReference>
<feature type="binding site" evidence="5">
    <location>
        <position position="50"/>
    </location>
    <ligand>
        <name>Mg(2+)</name>
        <dbReference type="ChEBI" id="CHEBI:18420"/>
    </ligand>
</feature>
<comment type="subunit">
    <text evidence="2 5">Homodecamer; pentamer of dimers.</text>
</comment>
<dbReference type="EC" id="2.1.2.11" evidence="5"/>
<comment type="caution">
    <text evidence="6">The sequence shown here is derived from an EMBL/GenBank/DDBJ whole genome shotgun (WGS) entry which is preliminary data.</text>
</comment>
<organism evidence="6 7">
    <name type="scientific">Nitrosomonas eutropha</name>
    <dbReference type="NCBI Taxonomy" id="916"/>
    <lineage>
        <taxon>Bacteria</taxon>
        <taxon>Pseudomonadati</taxon>
        <taxon>Pseudomonadota</taxon>
        <taxon>Betaproteobacteria</taxon>
        <taxon>Nitrosomonadales</taxon>
        <taxon>Nitrosomonadaceae</taxon>
        <taxon>Nitrosomonas</taxon>
    </lineage>
</organism>
<evidence type="ECO:0000313" key="6">
    <source>
        <dbReference type="EMBL" id="PXV79371.1"/>
    </source>
</evidence>
<dbReference type="NCBIfam" id="TIGR00222">
    <property type="entry name" value="panB"/>
    <property type="match status" value="1"/>
</dbReference>
<evidence type="ECO:0000256" key="3">
    <source>
        <dbReference type="ARBA" id="ARBA00022655"/>
    </source>
</evidence>
<evidence type="ECO:0000256" key="5">
    <source>
        <dbReference type="HAMAP-Rule" id="MF_00156"/>
    </source>
</evidence>
<keyword evidence="5" id="KW-0460">Magnesium</keyword>
<dbReference type="Proteomes" id="UP000247780">
    <property type="component" value="Unassembled WGS sequence"/>
</dbReference>
<comment type="cofactor">
    <cofactor evidence="5">
        <name>Mg(2+)</name>
        <dbReference type="ChEBI" id="CHEBI:18420"/>
    </cofactor>
    <text evidence="5">Binds 1 Mg(2+) ion per subunit.</text>
</comment>
<feature type="binding site" evidence="5">
    <location>
        <position position="89"/>
    </location>
    <ligand>
        <name>Mg(2+)</name>
        <dbReference type="ChEBI" id="CHEBI:18420"/>
    </ligand>
</feature>
<feature type="active site" description="Proton acceptor" evidence="5">
    <location>
        <position position="187"/>
    </location>
</feature>
<feature type="binding site" evidence="5">
    <location>
        <position position="120"/>
    </location>
    <ligand>
        <name>Mg(2+)</name>
        <dbReference type="ChEBI" id="CHEBI:18420"/>
    </ligand>
</feature>
<proteinExistence type="inferred from homology"/>
<evidence type="ECO:0000256" key="4">
    <source>
        <dbReference type="ARBA" id="ARBA00022679"/>
    </source>
</evidence>
<accession>A0ABX5MAU3</accession>
<keyword evidence="7" id="KW-1185">Reference proteome</keyword>
<evidence type="ECO:0000313" key="7">
    <source>
        <dbReference type="Proteomes" id="UP000247780"/>
    </source>
</evidence>
<dbReference type="PANTHER" id="PTHR20881">
    <property type="entry name" value="3-METHYL-2-OXOBUTANOATE HYDROXYMETHYLTRANSFERASE"/>
    <property type="match status" value="1"/>
</dbReference>
<comment type="subcellular location">
    <subcellularLocation>
        <location evidence="5">Cytoplasm</location>
    </subcellularLocation>
</comment>